<dbReference type="Pfam" id="PF00805">
    <property type="entry name" value="Pentapeptide"/>
    <property type="match status" value="4"/>
</dbReference>
<dbReference type="SUPFAM" id="SSF141571">
    <property type="entry name" value="Pentapeptide repeat-like"/>
    <property type="match status" value="1"/>
</dbReference>
<accession>A0AA35XC54</accession>
<feature type="non-terminal residue" evidence="1">
    <location>
        <position position="1"/>
    </location>
</feature>
<name>A0AA35XC54_GEOBA</name>
<evidence type="ECO:0000313" key="2">
    <source>
        <dbReference type="Proteomes" id="UP001174909"/>
    </source>
</evidence>
<dbReference type="EMBL" id="CASHTH010003597">
    <property type="protein sequence ID" value="CAI8046976.1"/>
    <property type="molecule type" value="Genomic_DNA"/>
</dbReference>
<comment type="caution">
    <text evidence="1">The sequence shown here is derived from an EMBL/GenBank/DDBJ whole genome shotgun (WGS) entry which is preliminary data.</text>
</comment>
<organism evidence="1 2">
    <name type="scientific">Geodia barretti</name>
    <name type="common">Barrett's horny sponge</name>
    <dbReference type="NCBI Taxonomy" id="519541"/>
    <lineage>
        <taxon>Eukaryota</taxon>
        <taxon>Metazoa</taxon>
        <taxon>Porifera</taxon>
        <taxon>Demospongiae</taxon>
        <taxon>Heteroscleromorpha</taxon>
        <taxon>Tetractinellida</taxon>
        <taxon>Astrophorina</taxon>
        <taxon>Geodiidae</taxon>
        <taxon>Geodia</taxon>
    </lineage>
</organism>
<dbReference type="InterPro" id="IPR001646">
    <property type="entry name" value="5peptide_repeat"/>
</dbReference>
<proteinExistence type="predicted"/>
<keyword evidence="2" id="KW-1185">Reference proteome</keyword>
<sequence>GPSAIARWRELTFRSPNEQVPRFALGYRLEDRAASETFTPEFIYGRPSLDLSGSYLSGIKLPSADLRHDDLSGADLTGVDLRTADLSGANLTGAHLFRAIMPRANFTGAMLAGADLSYASLPYADLEGADLSGADLTAADLSWASLANANLRGATLTTASLMMANLTGADLRGARFIKSSMDSTILHRATAGGTMFSNCDLRLVIGLDTMLHGAPSSISLDTLARSGGRIPRLFLQGAGVAEPLIAAQDVLTAERRTYPTVLLIGSMADSALAERLCEDLSRAHIPAWALYADDEGALNTGEASLDHIVYYDRLALLCTDAALENPQTSRYFAVLARSVSPGASAGLIALGAGEAFYERQDRLCKGLRDGVALDLRSWDEGPILEQALNHLVRELTAPVF</sequence>
<dbReference type="PANTHER" id="PTHR14136:SF17">
    <property type="entry name" value="BTB_POZ DOMAIN-CONTAINING PROTEIN KCTD9"/>
    <property type="match status" value="1"/>
</dbReference>
<dbReference type="Gene3D" id="2.160.20.80">
    <property type="entry name" value="E3 ubiquitin-protein ligase SopA"/>
    <property type="match status" value="1"/>
</dbReference>
<gene>
    <name evidence="1" type="ORF">GBAR_LOCUS25971</name>
</gene>
<dbReference type="AlphaFoldDB" id="A0AA35XC54"/>
<protein>
    <submittedName>
        <fullName evidence="1">Uncharacterized protein in mobD 3'region</fullName>
    </submittedName>
</protein>
<dbReference type="Proteomes" id="UP001174909">
    <property type="component" value="Unassembled WGS sequence"/>
</dbReference>
<evidence type="ECO:0000313" key="1">
    <source>
        <dbReference type="EMBL" id="CAI8046976.1"/>
    </source>
</evidence>
<dbReference type="InterPro" id="IPR051082">
    <property type="entry name" value="Pentapeptide-BTB/POZ_domain"/>
</dbReference>
<reference evidence="1" key="1">
    <citation type="submission" date="2023-03" db="EMBL/GenBank/DDBJ databases">
        <authorList>
            <person name="Steffen K."/>
            <person name="Cardenas P."/>
        </authorList>
    </citation>
    <scope>NUCLEOTIDE SEQUENCE</scope>
</reference>
<dbReference type="PANTHER" id="PTHR14136">
    <property type="entry name" value="BTB_POZ DOMAIN-CONTAINING PROTEIN KCTD9"/>
    <property type="match status" value="1"/>
</dbReference>